<evidence type="ECO:0000259" key="2">
    <source>
        <dbReference type="Pfam" id="PF00149"/>
    </source>
</evidence>
<evidence type="ECO:0000313" key="3">
    <source>
        <dbReference type="EMBL" id="JAP90687.1"/>
    </source>
</evidence>
<keyword evidence="1" id="KW-1133">Transmembrane helix</keyword>
<dbReference type="AlphaFoldDB" id="A0A146K1S2"/>
<name>A0A146K1S2_9EUKA</name>
<feature type="domain" description="Calcineurin-like phosphoesterase" evidence="2">
    <location>
        <begin position="187"/>
        <end position="358"/>
    </location>
</feature>
<dbReference type="Pfam" id="PF00149">
    <property type="entry name" value="Metallophos"/>
    <property type="match status" value="1"/>
</dbReference>
<feature type="transmembrane region" description="Helical" evidence="1">
    <location>
        <begin position="76"/>
        <end position="98"/>
    </location>
</feature>
<dbReference type="InterPro" id="IPR004843">
    <property type="entry name" value="Calcineurin-like_PHP"/>
</dbReference>
<sequence>VPFIEKSQSSTHQQLQMIVSTTCSVGMLIFTVIMQIFAFYNSNPLIIGSVFSLMAVTCVVASVQIFLYFRQIKQTVQLWLFVAVCCLSIALLVVFAVLGPIESQTFDFSTEPMFMPYEDKVQVMYVTQQPQPTRVLVGTSAKCGGETLQMTNCTQKSLIHQVLLEQNQSFILNKRRFDVKIPQKPRKFMLISDVHGNQVYHSILPPDYDVALMPGDFSAWGHLEGFINSFKEPIKKPIVFAYGNHDTMKPQLAEQLFQRQFQFYQQIGDVGVVSLTVLKNGSSILQQEYIQEAMAFMKKTVKESKADHIIIQLHCIVYAVTGFENSKAYRAFGETFAEAIEEINDKRIKAVLYGHEHSASVFIKDQVLYAVSAPAGGPPKHDSWFEELHGPQDDEKIFGGEYHMDTYQFNHHIGELQLDVEKKVTKFKIIRVKDNKVLSSYEIPFKE</sequence>
<organism evidence="3">
    <name type="scientific">Trepomonas sp. PC1</name>
    <dbReference type="NCBI Taxonomy" id="1076344"/>
    <lineage>
        <taxon>Eukaryota</taxon>
        <taxon>Metamonada</taxon>
        <taxon>Diplomonadida</taxon>
        <taxon>Hexamitidae</taxon>
        <taxon>Hexamitinae</taxon>
        <taxon>Trepomonas</taxon>
    </lineage>
</organism>
<protein>
    <submittedName>
        <fullName evidence="3">Calcineurin-like phosphoesterase domain-containing protein</fullName>
    </submittedName>
</protein>
<feature type="transmembrane region" description="Helical" evidence="1">
    <location>
        <begin position="46"/>
        <end position="69"/>
    </location>
</feature>
<dbReference type="Gene3D" id="3.60.21.10">
    <property type="match status" value="1"/>
</dbReference>
<dbReference type="SUPFAM" id="SSF56300">
    <property type="entry name" value="Metallo-dependent phosphatases"/>
    <property type="match status" value="1"/>
</dbReference>
<reference evidence="3" key="1">
    <citation type="submission" date="2015-07" db="EMBL/GenBank/DDBJ databases">
        <title>Adaptation to a free-living lifestyle via gene acquisitions in the diplomonad Trepomonas sp. PC1.</title>
        <authorList>
            <person name="Xu F."/>
            <person name="Jerlstrom-Hultqvist J."/>
            <person name="Kolisko M."/>
            <person name="Simpson A.G.B."/>
            <person name="Roger A.J."/>
            <person name="Svard S.G."/>
            <person name="Andersson J.O."/>
        </authorList>
    </citation>
    <scope>NUCLEOTIDE SEQUENCE</scope>
    <source>
        <strain evidence="3">PC1</strain>
    </source>
</reference>
<gene>
    <name evidence="3" type="ORF">TPC1_20014</name>
</gene>
<feature type="non-terminal residue" evidence="3">
    <location>
        <position position="447"/>
    </location>
</feature>
<keyword evidence="1" id="KW-0812">Transmembrane</keyword>
<dbReference type="EMBL" id="GDID01005919">
    <property type="protein sequence ID" value="JAP90687.1"/>
    <property type="molecule type" value="Transcribed_RNA"/>
</dbReference>
<dbReference type="GO" id="GO:0016787">
    <property type="term" value="F:hydrolase activity"/>
    <property type="evidence" value="ECO:0007669"/>
    <property type="project" value="InterPro"/>
</dbReference>
<accession>A0A146K1S2</accession>
<proteinExistence type="predicted"/>
<keyword evidence="1" id="KW-0472">Membrane</keyword>
<feature type="non-terminal residue" evidence="3">
    <location>
        <position position="1"/>
    </location>
</feature>
<dbReference type="InterPro" id="IPR029052">
    <property type="entry name" value="Metallo-depent_PP-like"/>
</dbReference>
<feature type="transmembrane region" description="Helical" evidence="1">
    <location>
        <begin position="15"/>
        <end position="40"/>
    </location>
</feature>
<evidence type="ECO:0000256" key="1">
    <source>
        <dbReference type="SAM" id="Phobius"/>
    </source>
</evidence>